<keyword evidence="2" id="KW-1185">Reference proteome</keyword>
<dbReference type="RefSeq" id="WP_273556285.1">
    <property type="nucleotide sequence ID" value="NZ_JAQRFI010000055.1"/>
</dbReference>
<name>A0ABT5LIU7_9GAMM</name>
<accession>A0ABT5LIU7</accession>
<dbReference type="EMBL" id="JAQRFI010000055">
    <property type="protein sequence ID" value="MDC9591040.1"/>
    <property type="molecule type" value="Genomic_DNA"/>
</dbReference>
<evidence type="ECO:0000313" key="1">
    <source>
        <dbReference type="EMBL" id="MDC9591040.1"/>
    </source>
</evidence>
<gene>
    <name evidence="1" type="ORF">PSI23_17545</name>
</gene>
<proteinExistence type="predicted"/>
<dbReference type="Proteomes" id="UP001217178">
    <property type="component" value="Unassembled WGS sequence"/>
</dbReference>
<evidence type="ECO:0000313" key="2">
    <source>
        <dbReference type="Proteomes" id="UP001217178"/>
    </source>
</evidence>
<protein>
    <recommendedName>
        <fullName evidence="3">Minor tail protein</fullName>
    </recommendedName>
</protein>
<comment type="caution">
    <text evidence="1">The sequence shown here is derived from an EMBL/GenBank/DDBJ whole genome shotgun (WGS) entry which is preliminary data.</text>
</comment>
<evidence type="ECO:0008006" key="3">
    <source>
        <dbReference type="Google" id="ProtNLM"/>
    </source>
</evidence>
<dbReference type="InterPro" id="IPR054496">
    <property type="entry name" value="E217_GP41"/>
</dbReference>
<sequence length="284" mass="32016">MTYKQRKIKVEFKLVDGKTFDDSENNILTFENMRAYVNIGAYGGMSGTQMTLQIWGLSMQQMAALSYRGFWIDEAKFNRMCVWADDQMIFEGFISDAYADYNQLPDVPLTITASMSFGLRLKEVEPFSAEGNVDIVDIITAMARKADLKVENHGVKGVFMPNPHFTGNVVHQIQQAASALNIETDFTVDRVIIWRSGKQREEPLLFTSPKNGLVGYPIFTKEGLMATTIFCNDLFLGRRIQIETDLPNASGVYEVTKAEHHLTSWVEGGQWHTSFSGIPVKLES</sequence>
<organism evidence="1 2">
    <name type="scientific">Xenorhabdus yunnanensis</name>
    <dbReference type="NCBI Taxonomy" id="3025878"/>
    <lineage>
        <taxon>Bacteria</taxon>
        <taxon>Pseudomonadati</taxon>
        <taxon>Pseudomonadota</taxon>
        <taxon>Gammaproteobacteria</taxon>
        <taxon>Enterobacterales</taxon>
        <taxon>Morganellaceae</taxon>
        <taxon>Xenorhabdus</taxon>
    </lineage>
</organism>
<reference evidence="1 2" key="1">
    <citation type="submission" date="2023-02" db="EMBL/GenBank/DDBJ databases">
        <title>Entomopathogenic bacteria.</title>
        <authorList>
            <person name="Machado R.A."/>
        </authorList>
    </citation>
    <scope>NUCLEOTIDE SEQUENCE [LARGE SCALE GENOMIC DNA]</scope>
    <source>
        <strain evidence="1 2">XENO-10</strain>
    </source>
</reference>
<dbReference type="Pfam" id="PF22759">
    <property type="entry name" value="E217_GP41"/>
    <property type="match status" value="1"/>
</dbReference>